<dbReference type="Proteomes" id="UP001432995">
    <property type="component" value="Unassembled WGS sequence"/>
</dbReference>
<protein>
    <submittedName>
        <fullName evidence="2">Uncharacterized protein</fullName>
    </submittedName>
</protein>
<dbReference type="RefSeq" id="WP_230367743.1">
    <property type="nucleotide sequence ID" value="NZ_JAJALK010000015.1"/>
</dbReference>
<reference evidence="3" key="2">
    <citation type="submission" date="2024-06" db="EMBL/GenBank/DDBJ databases">
        <authorList>
            <person name="Campbell A.G."/>
        </authorList>
    </citation>
    <scope>NUCLEOTIDE SEQUENCE</scope>
    <source>
        <strain evidence="3">EM17</strain>
    </source>
</reference>
<accession>A0AAJ1TXB2</accession>
<gene>
    <name evidence="3" type="ORF">ABS770_04230</name>
    <name evidence="2" type="ORF">QO001_005440</name>
</gene>
<dbReference type="EMBL" id="JAUSWL010000014">
    <property type="protein sequence ID" value="MDQ0546489.1"/>
    <property type="molecule type" value="Genomic_DNA"/>
</dbReference>
<reference evidence="2" key="1">
    <citation type="submission" date="2023-07" db="EMBL/GenBank/DDBJ databases">
        <title>Genomic Encyclopedia of Type Strains, Phase IV (KMG-IV): sequencing the most valuable type-strain genomes for metagenomic binning, comparative biology and taxonomic classification.</title>
        <authorList>
            <person name="Goeker M."/>
        </authorList>
    </citation>
    <scope>NUCLEOTIDE SEQUENCE</scope>
    <source>
        <strain evidence="2">DSM 19569</strain>
    </source>
</reference>
<evidence type="ECO:0000313" key="3">
    <source>
        <dbReference type="EMBL" id="MER2287455.1"/>
    </source>
</evidence>
<evidence type="ECO:0000256" key="1">
    <source>
        <dbReference type="SAM" id="MobiDB-lite"/>
    </source>
</evidence>
<dbReference type="Proteomes" id="UP001223420">
    <property type="component" value="Unassembled WGS sequence"/>
</dbReference>
<sequence>MSRATDLDAVADACIAAYAVIADHGTPQMKMLIRVLLHIVGREIVQDLERRERADDGTPEGSPERDTGA</sequence>
<dbReference type="EMBL" id="JBELQD010000002">
    <property type="protein sequence ID" value="MER2287455.1"/>
    <property type="molecule type" value="Genomic_DNA"/>
</dbReference>
<dbReference type="AlphaFoldDB" id="A0AAJ1TXB2"/>
<evidence type="ECO:0000313" key="5">
    <source>
        <dbReference type="Proteomes" id="UP001432995"/>
    </source>
</evidence>
<name>A0AAJ1TXB2_9HYPH</name>
<evidence type="ECO:0000313" key="2">
    <source>
        <dbReference type="EMBL" id="MDQ0546489.1"/>
    </source>
</evidence>
<proteinExistence type="predicted"/>
<feature type="region of interest" description="Disordered" evidence="1">
    <location>
        <begin position="48"/>
        <end position="69"/>
    </location>
</feature>
<keyword evidence="5" id="KW-1185">Reference proteome</keyword>
<organism evidence="2 4">
    <name type="scientific">Methylobacterium brachiatum</name>
    <dbReference type="NCBI Taxonomy" id="269660"/>
    <lineage>
        <taxon>Bacteria</taxon>
        <taxon>Pseudomonadati</taxon>
        <taxon>Pseudomonadota</taxon>
        <taxon>Alphaproteobacteria</taxon>
        <taxon>Hyphomicrobiales</taxon>
        <taxon>Methylobacteriaceae</taxon>
        <taxon>Methylobacterium</taxon>
    </lineage>
</organism>
<evidence type="ECO:0000313" key="4">
    <source>
        <dbReference type="Proteomes" id="UP001223420"/>
    </source>
</evidence>
<comment type="caution">
    <text evidence="2">The sequence shown here is derived from an EMBL/GenBank/DDBJ whole genome shotgun (WGS) entry which is preliminary data.</text>
</comment>